<dbReference type="Gene3D" id="3.40.630.30">
    <property type="match status" value="1"/>
</dbReference>
<dbReference type="AlphaFoldDB" id="A0A4S4FHT7"/>
<dbReference type="InterPro" id="IPR031165">
    <property type="entry name" value="GNAT_YJDJ"/>
</dbReference>
<comment type="caution">
    <text evidence="3">The sequence shown here is derived from an EMBL/GenBank/DDBJ whole genome shotgun (WGS) entry which is preliminary data.</text>
</comment>
<evidence type="ECO:0000313" key="3">
    <source>
        <dbReference type="EMBL" id="THG29382.1"/>
    </source>
</evidence>
<reference evidence="3 4" key="1">
    <citation type="submission" date="2019-04" db="EMBL/GenBank/DDBJ databases">
        <authorList>
            <person name="Jiang L."/>
        </authorList>
    </citation>
    <scope>NUCLEOTIDE SEQUENCE [LARGE SCALE GENOMIC DNA]</scope>
    <source>
        <strain evidence="3 4">YIM 131853</strain>
    </source>
</reference>
<feature type="domain" description="N-acetyltransferase" evidence="2">
    <location>
        <begin position="6"/>
        <end position="94"/>
    </location>
</feature>
<dbReference type="InterPro" id="IPR016181">
    <property type="entry name" value="Acyl_CoA_acyltransferase"/>
</dbReference>
<evidence type="ECO:0000313" key="4">
    <source>
        <dbReference type="Proteomes" id="UP000309133"/>
    </source>
</evidence>
<keyword evidence="4" id="KW-1185">Reference proteome</keyword>
<dbReference type="PROSITE" id="PS51186">
    <property type="entry name" value="GNAT"/>
    <property type="match status" value="1"/>
</dbReference>
<dbReference type="Pfam" id="PF14542">
    <property type="entry name" value="Acetyltransf_CG"/>
    <property type="match status" value="1"/>
</dbReference>
<evidence type="ECO:0000259" key="1">
    <source>
        <dbReference type="PROSITE" id="PS51186"/>
    </source>
</evidence>
<accession>A0A4S4FHT7</accession>
<proteinExistence type="predicted"/>
<dbReference type="CDD" id="cd04301">
    <property type="entry name" value="NAT_SF"/>
    <property type="match status" value="1"/>
</dbReference>
<dbReference type="PANTHER" id="PTHR31435:SF10">
    <property type="entry name" value="BSR4717 PROTEIN"/>
    <property type="match status" value="1"/>
</dbReference>
<name>A0A4S4FHT7_9MICO</name>
<dbReference type="GO" id="GO:0016747">
    <property type="term" value="F:acyltransferase activity, transferring groups other than amino-acyl groups"/>
    <property type="evidence" value="ECO:0007669"/>
    <property type="project" value="InterPro"/>
</dbReference>
<protein>
    <submittedName>
        <fullName evidence="3">N-acetyltransferase</fullName>
    </submittedName>
</protein>
<dbReference type="OrthoDB" id="5405911at2"/>
<gene>
    <name evidence="3" type="ORF">E6C64_11755</name>
</gene>
<organism evidence="3 4">
    <name type="scientific">Naasia lichenicola</name>
    <dbReference type="NCBI Taxonomy" id="2565933"/>
    <lineage>
        <taxon>Bacteria</taxon>
        <taxon>Bacillati</taxon>
        <taxon>Actinomycetota</taxon>
        <taxon>Actinomycetes</taxon>
        <taxon>Micrococcales</taxon>
        <taxon>Microbacteriaceae</taxon>
        <taxon>Naasia</taxon>
    </lineage>
</organism>
<dbReference type="PANTHER" id="PTHR31435">
    <property type="entry name" value="PROTEIN NATD1"/>
    <property type="match status" value="1"/>
</dbReference>
<dbReference type="PROSITE" id="PS51729">
    <property type="entry name" value="GNAT_YJDJ"/>
    <property type="match status" value="1"/>
</dbReference>
<dbReference type="InterPro" id="IPR000182">
    <property type="entry name" value="GNAT_dom"/>
</dbReference>
<feature type="domain" description="N-acetyltransferase" evidence="1">
    <location>
        <begin position="1"/>
        <end position="95"/>
    </location>
</feature>
<dbReference type="Proteomes" id="UP000309133">
    <property type="component" value="Unassembled WGS sequence"/>
</dbReference>
<dbReference type="EMBL" id="SSSM01000005">
    <property type="protein sequence ID" value="THG29382.1"/>
    <property type="molecule type" value="Genomic_DNA"/>
</dbReference>
<dbReference type="InterPro" id="IPR045057">
    <property type="entry name" value="Gcn5-rel_NAT"/>
</dbReference>
<evidence type="ECO:0000259" key="2">
    <source>
        <dbReference type="PROSITE" id="PS51729"/>
    </source>
</evidence>
<dbReference type="SUPFAM" id="SSF55729">
    <property type="entry name" value="Acyl-CoA N-acyltransferases (Nat)"/>
    <property type="match status" value="1"/>
</dbReference>
<keyword evidence="3" id="KW-0808">Transferase</keyword>
<sequence length="95" mass="11064">MTETIRHEPEESRYLLVDDSGHELGLADYRLRDDRILFTHTEVDPSQRGRGLGGKLIKGALDDTRTRFTQRVVPLCPFVDEWIEAHPDYRDLVTR</sequence>